<feature type="domain" description="DUF4706" evidence="1">
    <location>
        <begin position="9"/>
        <end position="104"/>
    </location>
</feature>
<evidence type="ECO:0000259" key="1">
    <source>
        <dbReference type="Pfam" id="PF15797"/>
    </source>
</evidence>
<dbReference type="InterPro" id="IPR031600">
    <property type="entry name" value="DUF4706"/>
</dbReference>
<dbReference type="PANTHER" id="PTHR34394:SF1">
    <property type="entry name" value="SIMILAR TO RIKEN CDNA 2310022B05"/>
    <property type="match status" value="1"/>
</dbReference>
<evidence type="ECO:0000313" key="3">
    <source>
        <dbReference type="Proteomes" id="UP001154078"/>
    </source>
</evidence>
<organism evidence="2 3">
    <name type="scientific">Brassicogethes aeneus</name>
    <name type="common">Rape pollen beetle</name>
    <name type="synonym">Meligethes aeneus</name>
    <dbReference type="NCBI Taxonomy" id="1431903"/>
    <lineage>
        <taxon>Eukaryota</taxon>
        <taxon>Metazoa</taxon>
        <taxon>Ecdysozoa</taxon>
        <taxon>Arthropoda</taxon>
        <taxon>Hexapoda</taxon>
        <taxon>Insecta</taxon>
        <taxon>Pterygota</taxon>
        <taxon>Neoptera</taxon>
        <taxon>Endopterygota</taxon>
        <taxon>Coleoptera</taxon>
        <taxon>Polyphaga</taxon>
        <taxon>Cucujiformia</taxon>
        <taxon>Nitidulidae</taxon>
        <taxon>Meligethinae</taxon>
        <taxon>Brassicogethes</taxon>
    </lineage>
</organism>
<gene>
    <name evidence="2" type="ORF">MELIAE_LOCUS8591</name>
</gene>
<dbReference type="Proteomes" id="UP001154078">
    <property type="component" value="Chromosome 5"/>
</dbReference>
<dbReference type="OrthoDB" id="5984457at2759"/>
<protein>
    <recommendedName>
        <fullName evidence="1">DUF4706 domain-containing protein</fullName>
    </recommendedName>
</protein>
<accession>A0A9P0FKZ2</accession>
<evidence type="ECO:0000313" key="2">
    <source>
        <dbReference type="EMBL" id="CAH0558025.1"/>
    </source>
</evidence>
<dbReference type="AlphaFoldDB" id="A0A9P0FKZ2"/>
<dbReference type="PANTHER" id="PTHR34394">
    <property type="entry name" value="SIMILAR TO RIKEN CDNA 2310022B05"/>
    <property type="match status" value="1"/>
</dbReference>
<keyword evidence="3" id="KW-1185">Reference proteome</keyword>
<reference evidence="2" key="1">
    <citation type="submission" date="2021-12" db="EMBL/GenBank/DDBJ databases">
        <authorList>
            <person name="King R."/>
        </authorList>
    </citation>
    <scope>NUCLEOTIDE SEQUENCE</scope>
</reference>
<dbReference type="Pfam" id="PF15797">
    <property type="entry name" value="DUF4706"/>
    <property type="match status" value="1"/>
</dbReference>
<sequence length="158" mass="18349">MALKSIAEEYFKSLNPIATRLCEDMDEVKNTYEELWSTLSEDQQSQILSESIIKPEVLVKYDASKSEDDNKEYAVKLIIDDHCSYRDEHSGPFSFRSQSQRNLSIFDKEKKTTNNTSNIIKPKPKKNSIVYVEDNVMQVEVDEDNDLPRTGLDFLDNW</sequence>
<name>A0A9P0FKZ2_BRAAE</name>
<proteinExistence type="predicted"/>
<dbReference type="EMBL" id="OV121136">
    <property type="protein sequence ID" value="CAH0558025.1"/>
    <property type="molecule type" value="Genomic_DNA"/>
</dbReference>